<dbReference type="RefSeq" id="WP_007012161.1">
    <property type="nucleotide sequence ID" value="NZ_AGFM01000015.1"/>
</dbReference>
<evidence type="ECO:0000313" key="2">
    <source>
        <dbReference type="EMBL" id="EHJ61790.1"/>
    </source>
</evidence>
<comment type="caution">
    <text evidence="2">The sequence shown here is derived from an EMBL/GenBank/DDBJ whole genome shotgun (WGS) entry which is preliminary data.</text>
</comment>
<feature type="transmembrane region" description="Helical" evidence="1">
    <location>
        <begin position="62"/>
        <end position="80"/>
    </location>
</feature>
<keyword evidence="1" id="KW-1133">Transmembrane helix</keyword>
<keyword evidence="1" id="KW-0472">Membrane</keyword>
<dbReference type="EMBL" id="AGFM01000015">
    <property type="protein sequence ID" value="EHJ61790.1"/>
    <property type="molecule type" value="Genomic_DNA"/>
</dbReference>
<gene>
    <name evidence="2" type="ORF">NSU_1246</name>
</gene>
<evidence type="ECO:0000313" key="3">
    <source>
        <dbReference type="Proteomes" id="UP000004030"/>
    </source>
</evidence>
<proteinExistence type="predicted"/>
<dbReference type="eggNOG" id="ENOG5033BAQ">
    <property type="taxonomic scope" value="Bacteria"/>
</dbReference>
<organism evidence="2 3">
    <name type="scientific">Novosphingobium pentaromativorans US6-1</name>
    <dbReference type="NCBI Taxonomy" id="1088721"/>
    <lineage>
        <taxon>Bacteria</taxon>
        <taxon>Pseudomonadati</taxon>
        <taxon>Pseudomonadota</taxon>
        <taxon>Alphaproteobacteria</taxon>
        <taxon>Sphingomonadales</taxon>
        <taxon>Sphingomonadaceae</taxon>
        <taxon>Novosphingobium</taxon>
    </lineage>
</organism>
<keyword evidence="1" id="KW-0812">Transmembrane</keyword>
<accession>G6EA75</accession>
<dbReference type="KEGG" id="npn:JI59_13880"/>
<dbReference type="AlphaFoldDB" id="G6EA75"/>
<keyword evidence="3" id="KW-1185">Reference proteome</keyword>
<dbReference type="OrthoDB" id="7510603at2"/>
<protein>
    <submittedName>
        <fullName evidence="2">Uncharacterized protein</fullName>
    </submittedName>
</protein>
<reference evidence="2 3" key="1">
    <citation type="journal article" date="2012" name="J. Bacteriol.">
        <title>Genome sequence of benzo(a)pyrene-degrading bacterium Novosphingobium pentaromativorans US6-1.</title>
        <authorList>
            <person name="Luo Y.R."/>
            <person name="Kang S.G."/>
            <person name="Kim S.J."/>
            <person name="Kim M.R."/>
            <person name="Li N."/>
            <person name="Lee J.H."/>
            <person name="Kwon K.K."/>
        </authorList>
    </citation>
    <scope>NUCLEOTIDE SEQUENCE [LARGE SCALE GENOMIC DNA]</scope>
    <source>
        <strain evidence="2 3">US6-1</strain>
    </source>
</reference>
<dbReference type="Proteomes" id="UP000004030">
    <property type="component" value="Unassembled WGS sequence"/>
</dbReference>
<evidence type="ECO:0000256" key="1">
    <source>
        <dbReference type="SAM" id="Phobius"/>
    </source>
</evidence>
<sequence length="90" mass="9688">MRWLFGIFLALYILALLALTAGTLGWLEQDKNALSGLFLTVLGMPWNALADQFGPRSVATTVLAPGVNLAIFGLLAQLFPSDAQKGDERP</sequence>
<name>G6EA75_9SPHN</name>
<dbReference type="PATRIC" id="fig|1088721.3.peg.1230"/>